<keyword evidence="7" id="KW-0235">DNA replication</keyword>
<dbReference type="SUPFAM" id="SSF89550">
    <property type="entry name" value="PHP domain-like"/>
    <property type="match status" value="1"/>
</dbReference>
<dbReference type="EC" id="2.7.7.7" evidence="3"/>
<dbReference type="RefSeq" id="WP_385940005.1">
    <property type="nucleotide sequence ID" value="NZ_JBHSOZ010000003.1"/>
</dbReference>
<dbReference type="EMBL" id="JBHSOZ010000003">
    <property type="protein sequence ID" value="MFC5712765.1"/>
    <property type="molecule type" value="Genomic_DNA"/>
</dbReference>
<dbReference type="Pfam" id="PF14579">
    <property type="entry name" value="HHH_6"/>
    <property type="match status" value="1"/>
</dbReference>
<evidence type="ECO:0000256" key="3">
    <source>
        <dbReference type="ARBA" id="ARBA00012417"/>
    </source>
</evidence>
<dbReference type="NCBIfam" id="NF004226">
    <property type="entry name" value="PRK05673.1"/>
    <property type="match status" value="1"/>
</dbReference>
<comment type="subcellular location">
    <subcellularLocation>
        <location evidence="1">Cytoplasm</location>
    </subcellularLocation>
</comment>
<dbReference type="Gene3D" id="1.10.150.870">
    <property type="match status" value="1"/>
</dbReference>
<evidence type="ECO:0000256" key="9">
    <source>
        <dbReference type="ARBA" id="ARBA00025611"/>
    </source>
</evidence>
<dbReference type="Pfam" id="PF01336">
    <property type="entry name" value="tRNA_anti-codon"/>
    <property type="match status" value="1"/>
</dbReference>
<dbReference type="SMART" id="SM00481">
    <property type="entry name" value="POLIIIAc"/>
    <property type="match status" value="1"/>
</dbReference>
<comment type="caution">
    <text evidence="12">The sequence shown here is derived from an EMBL/GenBank/DDBJ whole genome shotgun (WGS) entry which is preliminary data.</text>
</comment>
<dbReference type="InterPro" id="IPR040982">
    <property type="entry name" value="DNA_pol3_finger"/>
</dbReference>
<comment type="function">
    <text evidence="9">DNA polymerase III is a complex, multichain enzyme responsible for most of the replicative synthesis in bacteria. This DNA polymerase also exhibits 3' to 5' exonuclease activity. The alpha chain is the DNA polymerase.</text>
</comment>
<evidence type="ECO:0000313" key="13">
    <source>
        <dbReference type="Proteomes" id="UP001596142"/>
    </source>
</evidence>
<dbReference type="Pfam" id="PF17657">
    <property type="entry name" value="DNA_pol3_finger"/>
    <property type="match status" value="1"/>
</dbReference>
<dbReference type="NCBIfam" id="TIGR00594">
    <property type="entry name" value="polc"/>
    <property type="match status" value="1"/>
</dbReference>
<dbReference type="PANTHER" id="PTHR32294">
    <property type="entry name" value="DNA POLYMERASE III SUBUNIT ALPHA"/>
    <property type="match status" value="1"/>
</dbReference>
<reference evidence="13" key="1">
    <citation type="journal article" date="2019" name="Int. J. Syst. Evol. Microbiol.">
        <title>The Global Catalogue of Microorganisms (GCM) 10K type strain sequencing project: providing services to taxonomists for standard genome sequencing and annotation.</title>
        <authorList>
            <consortium name="The Broad Institute Genomics Platform"/>
            <consortium name="The Broad Institute Genome Sequencing Center for Infectious Disease"/>
            <person name="Wu L."/>
            <person name="Ma J."/>
        </authorList>
    </citation>
    <scope>NUCLEOTIDE SEQUENCE [LARGE SCALE GENOMIC DNA]</scope>
    <source>
        <strain evidence="13">CECT 7184</strain>
    </source>
</reference>
<organism evidence="12 13">
    <name type="scientific">Thalassorhabdus alkalitolerans</name>
    <dbReference type="NCBI Taxonomy" id="2282697"/>
    <lineage>
        <taxon>Bacteria</taxon>
        <taxon>Bacillati</taxon>
        <taxon>Bacillota</taxon>
        <taxon>Bacilli</taxon>
        <taxon>Bacillales</taxon>
        <taxon>Bacillaceae</taxon>
        <taxon>Thalassorhabdus</taxon>
    </lineage>
</organism>
<dbReference type="PANTHER" id="PTHR32294:SF0">
    <property type="entry name" value="DNA POLYMERASE III SUBUNIT ALPHA"/>
    <property type="match status" value="1"/>
</dbReference>
<evidence type="ECO:0000256" key="7">
    <source>
        <dbReference type="ARBA" id="ARBA00022705"/>
    </source>
</evidence>
<accession>A0ABW0YK43</accession>
<dbReference type="CDD" id="cd04485">
    <property type="entry name" value="DnaE_OBF"/>
    <property type="match status" value="1"/>
</dbReference>
<evidence type="ECO:0000256" key="8">
    <source>
        <dbReference type="ARBA" id="ARBA00022932"/>
    </source>
</evidence>
<dbReference type="InterPro" id="IPR003141">
    <property type="entry name" value="Pol/His_phosphatase_N"/>
</dbReference>
<evidence type="ECO:0000256" key="10">
    <source>
        <dbReference type="ARBA" id="ARBA00049244"/>
    </source>
</evidence>
<dbReference type="Pfam" id="PF07733">
    <property type="entry name" value="DNA_pol3_alpha"/>
    <property type="match status" value="1"/>
</dbReference>
<dbReference type="InterPro" id="IPR004805">
    <property type="entry name" value="DnaE2/DnaE/PolC"/>
</dbReference>
<feature type="domain" description="Polymerase/histidinol phosphatase N-terminal" evidence="11">
    <location>
        <begin position="4"/>
        <end position="71"/>
    </location>
</feature>
<comment type="similarity">
    <text evidence="2">Belongs to the DNA polymerase type-C family. DnaE subfamily.</text>
</comment>
<dbReference type="Gene3D" id="3.20.20.140">
    <property type="entry name" value="Metal-dependent hydrolases"/>
    <property type="match status" value="1"/>
</dbReference>
<keyword evidence="6 12" id="KW-0548">Nucleotidyltransferase</keyword>
<dbReference type="Proteomes" id="UP001596142">
    <property type="component" value="Unassembled WGS sequence"/>
</dbReference>
<evidence type="ECO:0000259" key="11">
    <source>
        <dbReference type="SMART" id="SM00481"/>
    </source>
</evidence>
<dbReference type="InterPro" id="IPR004013">
    <property type="entry name" value="PHP_dom"/>
</dbReference>
<sequence>MAFVHLHIHTEYSLLKSTARIDELVQRAKKLNMGALAITDKNVLHGIVPFYKACKKEGIKPLAGIELDIQIGRENAYPLVFLAENRSGYQNLLQLATTANKQGTEPFLTFEELQGNLEGVICLIPWGESELFFSIQQREKERILSLVDKLKILFSEGYLYMEWSPQGTEREKRTWEKAAERFEIPLAAGANVHVIDEGENETRSALEAIKEGKSLKEVKENEDPSRGKFCSEEGIRKRGAPEKALQNTENIANRCSWELPLGELNMPRFPLPQGKSPEEELKRLCEEGAVKRYGSLNEEIRKRLQKELETINEMGFADYFLIVWDFISFAKKRGILVGPGRGSAAGSLVAYVLFITEIDPLTYNLIFERFLNPERISLPDIDIDFPDYRREEVISYVIEKYGKNHVAQIVTFGTFGARAAIRDVGKVLEIPQGLIDRLASMIPSESTSLPKAAEESPELLEILRKDKEAEAVFALASKVEGLPRHTSIHAAGIVMSQTPLYEITALSEGKNDTLVTQFPMNDLEELGLLKMDFLGLKNLTLIEKIILSVKRRTGNTITITEIPLNDSLTFEHLAKGDTTGVFQLESEGMRQVLKNLHPTSIEDIVAVNALYRPGPMENIPVYIDGKHSKRPITYPHEKLRSILEPTYGVIIYQEQIMKIAEELAGYTLAEADLLRRAVSKKDREILEKERLHFVERAAKQGVSNEAAERVYSLIVRFADYGFNRSHAVAYSFIAYQLAYLKAHYPADFYAALITTNINNSQKVGLYLREAKHHGLQITPPSINKSQAGFSAAGEEIVFGLIGIKHLGKNGVKAILQARTKGNFKSFIDFFMKVEAGSIERRGIESLIKAGAFDELGKDRAVLLASLDAAIEFAEFQRDIGSLFEQGEADFRYIDQEPFTDIEKYEGEKEVTGFYLSGHPLSQYQKVIAPFQPVPLAENLGGDRGTKALAGIIEQLSTIRTKTGQKMAFLSMTDGEGACDVVVFPDLYRKAGSLLTLQSPILVVGVPDKKSQGNKLLANSIFHLDDLLKDASKNLYLKISPEQDNHQILQQVKKVINSYPGPVPVQLFYEKEKKMIQLSDENRVNATERCISQLQFILSSEHVVLKAE</sequence>
<evidence type="ECO:0000313" key="12">
    <source>
        <dbReference type="EMBL" id="MFC5712765.1"/>
    </source>
</evidence>
<name>A0ABW0YK43_9BACI</name>
<dbReference type="Gene3D" id="1.10.10.1600">
    <property type="entry name" value="Bacterial DNA polymerase III alpha subunit, thumb domain"/>
    <property type="match status" value="1"/>
</dbReference>
<dbReference type="Pfam" id="PF02811">
    <property type="entry name" value="PHP"/>
    <property type="match status" value="1"/>
</dbReference>
<protein>
    <recommendedName>
        <fullName evidence="4">DNA polymerase III subunit alpha</fullName>
        <ecNumber evidence="3">2.7.7.7</ecNumber>
    </recommendedName>
</protein>
<evidence type="ECO:0000256" key="2">
    <source>
        <dbReference type="ARBA" id="ARBA00009496"/>
    </source>
</evidence>
<proteinExistence type="inferred from homology"/>
<dbReference type="InterPro" id="IPR041931">
    <property type="entry name" value="DNA_pol3_alpha_thumb_dom"/>
</dbReference>
<evidence type="ECO:0000256" key="5">
    <source>
        <dbReference type="ARBA" id="ARBA00022679"/>
    </source>
</evidence>
<dbReference type="InterPro" id="IPR011708">
    <property type="entry name" value="DNA_pol3_alpha_NTPase_dom"/>
</dbReference>
<dbReference type="InterPro" id="IPR004365">
    <property type="entry name" value="NA-bd_OB_tRNA"/>
</dbReference>
<dbReference type="InterPro" id="IPR016195">
    <property type="entry name" value="Pol/histidinol_Pase-like"/>
</dbReference>
<keyword evidence="8" id="KW-0239">DNA-directed DNA polymerase</keyword>
<evidence type="ECO:0000256" key="4">
    <source>
        <dbReference type="ARBA" id="ARBA00019114"/>
    </source>
</evidence>
<keyword evidence="13" id="KW-1185">Reference proteome</keyword>
<keyword evidence="5 12" id="KW-0808">Transferase</keyword>
<gene>
    <name evidence="12" type="primary">dnaE</name>
    <name evidence="12" type="ORF">ACFPU1_08225</name>
</gene>
<evidence type="ECO:0000256" key="1">
    <source>
        <dbReference type="ARBA" id="ARBA00004496"/>
    </source>
</evidence>
<dbReference type="InterPro" id="IPR029460">
    <property type="entry name" value="DNAPol_HHH"/>
</dbReference>
<dbReference type="GO" id="GO:0003887">
    <property type="term" value="F:DNA-directed DNA polymerase activity"/>
    <property type="evidence" value="ECO:0007669"/>
    <property type="project" value="UniProtKB-EC"/>
</dbReference>
<comment type="catalytic activity">
    <reaction evidence="10">
        <text>DNA(n) + a 2'-deoxyribonucleoside 5'-triphosphate = DNA(n+1) + diphosphate</text>
        <dbReference type="Rhea" id="RHEA:22508"/>
        <dbReference type="Rhea" id="RHEA-COMP:17339"/>
        <dbReference type="Rhea" id="RHEA-COMP:17340"/>
        <dbReference type="ChEBI" id="CHEBI:33019"/>
        <dbReference type="ChEBI" id="CHEBI:61560"/>
        <dbReference type="ChEBI" id="CHEBI:173112"/>
        <dbReference type="EC" id="2.7.7.7"/>
    </reaction>
</comment>
<evidence type="ECO:0000256" key="6">
    <source>
        <dbReference type="ARBA" id="ARBA00022695"/>
    </source>
</evidence>